<accession>A0A0F9P9X1</accession>
<gene>
    <name evidence="1" type="ORF">LCGC14_0869400</name>
</gene>
<organism evidence="1">
    <name type="scientific">marine sediment metagenome</name>
    <dbReference type="NCBI Taxonomy" id="412755"/>
    <lineage>
        <taxon>unclassified sequences</taxon>
        <taxon>metagenomes</taxon>
        <taxon>ecological metagenomes</taxon>
    </lineage>
</organism>
<dbReference type="EMBL" id="LAZR01002680">
    <property type="protein sequence ID" value="KKN26944.1"/>
    <property type="molecule type" value="Genomic_DNA"/>
</dbReference>
<name>A0A0F9P9X1_9ZZZZ</name>
<sequence length="84" mass="9495">MSDWILSVGGTHFTNRETNETISASLLVIQLENKYELLVIQHNKAYNHLSMIDGYGALEINELTERAKNLIQVLLEKLKESHGG</sequence>
<evidence type="ECO:0000313" key="1">
    <source>
        <dbReference type="EMBL" id="KKN26944.1"/>
    </source>
</evidence>
<comment type="caution">
    <text evidence="1">The sequence shown here is derived from an EMBL/GenBank/DDBJ whole genome shotgun (WGS) entry which is preliminary data.</text>
</comment>
<protein>
    <submittedName>
        <fullName evidence="1">Uncharacterized protein</fullName>
    </submittedName>
</protein>
<reference evidence="1" key="1">
    <citation type="journal article" date="2015" name="Nature">
        <title>Complex archaea that bridge the gap between prokaryotes and eukaryotes.</title>
        <authorList>
            <person name="Spang A."/>
            <person name="Saw J.H."/>
            <person name="Jorgensen S.L."/>
            <person name="Zaremba-Niedzwiedzka K."/>
            <person name="Martijn J."/>
            <person name="Lind A.E."/>
            <person name="van Eijk R."/>
            <person name="Schleper C."/>
            <person name="Guy L."/>
            <person name="Ettema T.J."/>
        </authorList>
    </citation>
    <scope>NUCLEOTIDE SEQUENCE</scope>
</reference>
<proteinExistence type="predicted"/>
<dbReference type="AlphaFoldDB" id="A0A0F9P9X1"/>